<dbReference type="Proteomes" id="UP000494201">
    <property type="component" value="Unassembled WGS sequence"/>
</dbReference>
<evidence type="ECO:0000313" key="2">
    <source>
        <dbReference type="Proteomes" id="UP000494201"/>
    </source>
</evidence>
<proteinExistence type="predicted"/>
<reference evidence="1 2" key="1">
    <citation type="submission" date="2019-09" db="EMBL/GenBank/DDBJ databases">
        <authorList>
            <person name="Depoorter E."/>
        </authorList>
    </citation>
    <scope>NUCLEOTIDE SEQUENCE [LARGE SCALE GENOMIC DNA]</scope>
    <source>
        <strain evidence="1">LMG 20980</strain>
    </source>
</reference>
<dbReference type="AlphaFoldDB" id="A0A6P2G5D5"/>
<organism evidence="1 2">
    <name type="scientific">Burkholderia anthina</name>
    <dbReference type="NCBI Taxonomy" id="179879"/>
    <lineage>
        <taxon>Bacteria</taxon>
        <taxon>Pseudomonadati</taxon>
        <taxon>Pseudomonadota</taxon>
        <taxon>Betaproteobacteria</taxon>
        <taxon>Burkholderiales</taxon>
        <taxon>Burkholderiaceae</taxon>
        <taxon>Burkholderia</taxon>
        <taxon>Burkholderia cepacia complex</taxon>
    </lineage>
</organism>
<evidence type="ECO:0000313" key="1">
    <source>
        <dbReference type="EMBL" id="VVU48942.1"/>
    </source>
</evidence>
<protein>
    <submittedName>
        <fullName evidence="1">Uncharacterized protein</fullName>
    </submittedName>
</protein>
<gene>
    <name evidence="1" type="ORF">BAN20980_01641</name>
</gene>
<sequence>MTDPVSPPMPPTVDALRTRDGRRVSFTPASLFLSPVHDARVARCIA</sequence>
<accession>A0A6P2G5D5</accession>
<name>A0A6P2G5D5_9BURK</name>
<dbReference type="EMBL" id="CABVLY010000004">
    <property type="protein sequence ID" value="VVU48942.1"/>
    <property type="molecule type" value="Genomic_DNA"/>
</dbReference>